<feature type="binding site" description="axial binding residue" evidence="6">
    <location>
        <position position="433"/>
    </location>
    <ligand>
        <name>heme</name>
        <dbReference type="ChEBI" id="CHEBI:30413"/>
    </ligand>
    <ligandPart>
        <name>Fe</name>
        <dbReference type="ChEBI" id="CHEBI:18248"/>
    </ligandPart>
</feature>
<keyword evidence="5 6" id="KW-0408">Iron</keyword>
<evidence type="ECO:0000256" key="4">
    <source>
        <dbReference type="ARBA" id="ARBA00022723"/>
    </source>
</evidence>
<keyword evidence="7" id="KW-0472">Membrane</keyword>
<proteinExistence type="inferred from homology"/>
<dbReference type="CDD" id="cd00302">
    <property type="entry name" value="cytochrome_P450"/>
    <property type="match status" value="1"/>
</dbReference>
<feature type="transmembrane region" description="Helical" evidence="7">
    <location>
        <begin position="6"/>
        <end position="25"/>
    </location>
</feature>
<comment type="similarity">
    <text evidence="2">Belongs to the cytochrome P450 family.</text>
</comment>
<evidence type="ECO:0000313" key="9">
    <source>
        <dbReference type="Proteomes" id="UP000799291"/>
    </source>
</evidence>
<dbReference type="Pfam" id="PF00067">
    <property type="entry name" value="p450"/>
    <property type="match status" value="1"/>
</dbReference>
<dbReference type="OrthoDB" id="1055148at2759"/>
<sequence>MSTLLVTTTSLAALIIYVLVHTLYIRKGLHKTPQFVRGNYPILGAVGFWTRRWDFFKEARSFSKSGNFSFHAGSNLLVCVTGEKGRRVFYDSRELRLEEGYSVLFGQIPDTKLNDDADLREDARSTHQRFMRHLQHFIKIDYIRSRFPLMRAEVRAGMEAIKNDPRGVTDPFDSIYRLIFMLLIHLAGGDEMAKDHNIADEILYYFAMLDESAGATTVMFPRTPSWPFLKRTYAGFRLYTVVDNIVKQRSKQRLDDPIQYLLDEGERSYKIVEFLIGILFAGLLNSGINAAYTMCCLASSPEWLAKARQEVRLVAGKYAKDPNGPLYRQLDDVPFNAFETDFPAVGACLKDSIRLNQMMAQFRRNCSRHAIKLGNGEVIPPGAFATYHVGDAHMDPDIYPEPEKWDPSRWSPGVEQDKKGYAFVGWGCGKHPCMGMRFAKLEQNLITAYFLAYFDFHLEDEHGSKLAEPPEIDYNQHGPGRPKTKHFLKVTPLEK</sequence>
<dbReference type="AlphaFoldDB" id="A0A6G1IGZ4"/>
<dbReference type="InterPro" id="IPR001128">
    <property type="entry name" value="Cyt_P450"/>
</dbReference>
<evidence type="ECO:0000256" key="6">
    <source>
        <dbReference type="PIRSR" id="PIRSR602403-1"/>
    </source>
</evidence>
<dbReference type="SUPFAM" id="SSF48264">
    <property type="entry name" value="Cytochrome P450"/>
    <property type="match status" value="1"/>
</dbReference>
<dbReference type="InterPro" id="IPR050529">
    <property type="entry name" value="CYP450_sterol_14alpha_dmase"/>
</dbReference>
<dbReference type="Gene3D" id="1.10.630.10">
    <property type="entry name" value="Cytochrome P450"/>
    <property type="match status" value="1"/>
</dbReference>
<dbReference type="GO" id="GO:0020037">
    <property type="term" value="F:heme binding"/>
    <property type="evidence" value="ECO:0007669"/>
    <property type="project" value="InterPro"/>
</dbReference>
<organism evidence="8 9">
    <name type="scientific">Lentithecium fluviatile CBS 122367</name>
    <dbReference type="NCBI Taxonomy" id="1168545"/>
    <lineage>
        <taxon>Eukaryota</taxon>
        <taxon>Fungi</taxon>
        <taxon>Dikarya</taxon>
        <taxon>Ascomycota</taxon>
        <taxon>Pezizomycotina</taxon>
        <taxon>Dothideomycetes</taxon>
        <taxon>Pleosporomycetidae</taxon>
        <taxon>Pleosporales</taxon>
        <taxon>Massarineae</taxon>
        <taxon>Lentitheciaceae</taxon>
        <taxon>Lentithecium</taxon>
    </lineage>
</organism>
<evidence type="ECO:0000256" key="5">
    <source>
        <dbReference type="ARBA" id="ARBA00023004"/>
    </source>
</evidence>
<dbReference type="EMBL" id="MU005622">
    <property type="protein sequence ID" value="KAF2677482.1"/>
    <property type="molecule type" value="Genomic_DNA"/>
</dbReference>
<keyword evidence="4 6" id="KW-0479">Metal-binding</keyword>
<dbReference type="InterPro" id="IPR002403">
    <property type="entry name" value="Cyt_P450_E_grp-IV"/>
</dbReference>
<dbReference type="PANTHER" id="PTHR24304:SF2">
    <property type="entry name" value="24-HYDROXYCHOLESTEROL 7-ALPHA-HYDROXYLASE"/>
    <property type="match status" value="1"/>
</dbReference>
<name>A0A6G1IGZ4_9PLEO</name>
<evidence type="ECO:0000256" key="1">
    <source>
        <dbReference type="ARBA" id="ARBA00001971"/>
    </source>
</evidence>
<dbReference type="Proteomes" id="UP000799291">
    <property type="component" value="Unassembled WGS sequence"/>
</dbReference>
<accession>A0A6G1IGZ4</accession>
<keyword evidence="7" id="KW-1133">Transmembrane helix</keyword>
<dbReference type="GO" id="GO:0005506">
    <property type="term" value="F:iron ion binding"/>
    <property type="evidence" value="ECO:0007669"/>
    <property type="project" value="InterPro"/>
</dbReference>
<dbReference type="GO" id="GO:0004497">
    <property type="term" value="F:monooxygenase activity"/>
    <property type="evidence" value="ECO:0007669"/>
    <property type="project" value="InterPro"/>
</dbReference>
<comment type="cofactor">
    <cofactor evidence="1 6">
        <name>heme</name>
        <dbReference type="ChEBI" id="CHEBI:30413"/>
    </cofactor>
</comment>
<reference evidence="8" key="1">
    <citation type="journal article" date="2020" name="Stud. Mycol.">
        <title>101 Dothideomycetes genomes: a test case for predicting lifestyles and emergence of pathogens.</title>
        <authorList>
            <person name="Haridas S."/>
            <person name="Albert R."/>
            <person name="Binder M."/>
            <person name="Bloem J."/>
            <person name="Labutti K."/>
            <person name="Salamov A."/>
            <person name="Andreopoulos B."/>
            <person name="Baker S."/>
            <person name="Barry K."/>
            <person name="Bills G."/>
            <person name="Bluhm B."/>
            <person name="Cannon C."/>
            <person name="Castanera R."/>
            <person name="Culley D."/>
            <person name="Daum C."/>
            <person name="Ezra D."/>
            <person name="Gonzalez J."/>
            <person name="Henrissat B."/>
            <person name="Kuo A."/>
            <person name="Liang C."/>
            <person name="Lipzen A."/>
            <person name="Lutzoni F."/>
            <person name="Magnuson J."/>
            <person name="Mondo S."/>
            <person name="Nolan M."/>
            <person name="Ohm R."/>
            <person name="Pangilinan J."/>
            <person name="Park H.-J."/>
            <person name="Ramirez L."/>
            <person name="Alfaro M."/>
            <person name="Sun H."/>
            <person name="Tritt A."/>
            <person name="Yoshinaga Y."/>
            <person name="Zwiers L.-H."/>
            <person name="Turgeon B."/>
            <person name="Goodwin S."/>
            <person name="Spatafora J."/>
            <person name="Crous P."/>
            <person name="Grigoriev I."/>
        </authorList>
    </citation>
    <scope>NUCLEOTIDE SEQUENCE</scope>
    <source>
        <strain evidence="8">CBS 122367</strain>
    </source>
</reference>
<dbReference type="PRINTS" id="PR00465">
    <property type="entry name" value="EP450IV"/>
</dbReference>
<dbReference type="GO" id="GO:0016705">
    <property type="term" value="F:oxidoreductase activity, acting on paired donors, with incorporation or reduction of molecular oxygen"/>
    <property type="evidence" value="ECO:0007669"/>
    <property type="project" value="InterPro"/>
</dbReference>
<dbReference type="PANTHER" id="PTHR24304">
    <property type="entry name" value="CYTOCHROME P450 FAMILY 7"/>
    <property type="match status" value="1"/>
</dbReference>
<evidence type="ECO:0000256" key="2">
    <source>
        <dbReference type="ARBA" id="ARBA00010617"/>
    </source>
</evidence>
<gene>
    <name evidence="8" type="ORF">K458DRAFT_395981</name>
</gene>
<keyword evidence="7" id="KW-0812">Transmembrane</keyword>
<keyword evidence="3 6" id="KW-0349">Heme</keyword>
<protein>
    <submittedName>
        <fullName evidence="8">Cytochrome P450 6A1</fullName>
    </submittedName>
</protein>
<evidence type="ECO:0000313" key="8">
    <source>
        <dbReference type="EMBL" id="KAF2677482.1"/>
    </source>
</evidence>
<keyword evidence="9" id="KW-1185">Reference proteome</keyword>
<evidence type="ECO:0000256" key="7">
    <source>
        <dbReference type="SAM" id="Phobius"/>
    </source>
</evidence>
<dbReference type="InterPro" id="IPR036396">
    <property type="entry name" value="Cyt_P450_sf"/>
</dbReference>
<evidence type="ECO:0000256" key="3">
    <source>
        <dbReference type="ARBA" id="ARBA00022617"/>
    </source>
</evidence>